<evidence type="ECO:0000313" key="14">
    <source>
        <dbReference type="EMBL" id="SHF92660.1"/>
    </source>
</evidence>
<feature type="active site" evidence="12">
    <location>
        <position position="133"/>
    </location>
</feature>
<feature type="binding site" evidence="12">
    <location>
        <position position="201"/>
    </location>
    <ligand>
        <name>Zn(2+)</name>
        <dbReference type="ChEBI" id="CHEBI:29105"/>
        <note>catalytic</note>
    </ligand>
</feature>
<evidence type="ECO:0000256" key="12">
    <source>
        <dbReference type="HAMAP-Rule" id="MF_00188"/>
    </source>
</evidence>
<proteinExistence type="inferred from homology"/>
<keyword evidence="3 12" id="KW-1003">Cell membrane</keyword>
<feature type="transmembrane region" description="Helical" evidence="12">
    <location>
        <begin position="32"/>
        <end position="48"/>
    </location>
</feature>
<keyword evidence="14" id="KW-0346">Stress response</keyword>
<dbReference type="CDD" id="cd07336">
    <property type="entry name" value="M48B_HtpX_like"/>
    <property type="match status" value="1"/>
</dbReference>
<dbReference type="NCBIfam" id="NF002826">
    <property type="entry name" value="PRK03001.1"/>
    <property type="match status" value="1"/>
</dbReference>
<evidence type="ECO:0000256" key="1">
    <source>
        <dbReference type="ARBA" id="ARBA00004651"/>
    </source>
</evidence>
<dbReference type="GO" id="GO:0006508">
    <property type="term" value="P:proteolysis"/>
    <property type="evidence" value="ECO:0007669"/>
    <property type="project" value="UniProtKB-KW"/>
</dbReference>
<feature type="binding site" evidence="12">
    <location>
        <position position="136"/>
    </location>
    <ligand>
        <name>Zn(2+)</name>
        <dbReference type="ChEBI" id="CHEBI:29105"/>
        <note>catalytic</note>
    </ligand>
</feature>
<evidence type="ECO:0000256" key="5">
    <source>
        <dbReference type="ARBA" id="ARBA00022692"/>
    </source>
</evidence>
<keyword evidence="11 12" id="KW-0472">Membrane</keyword>
<gene>
    <name evidence="12" type="primary">htpX</name>
    <name evidence="14" type="ORF">SAMN05443144_11576</name>
</gene>
<dbReference type="HAMAP" id="MF_00188">
    <property type="entry name" value="Pept_M48_protease_HtpX"/>
    <property type="match status" value="1"/>
</dbReference>
<dbReference type="PANTHER" id="PTHR43221">
    <property type="entry name" value="PROTEASE HTPX"/>
    <property type="match status" value="1"/>
</dbReference>
<organism evidence="14 15">
    <name type="scientific">Fodinibius roseus</name>
    <dbReference type="NCBI Taxonomy" id="1194090"/>
    <lineage>
        <taxon>Bacteria</taxon>
        <taxon>Pseudomonadati</taxon>
        <taxon>Balneolota</taxon>
        <taxon>Balneolia</taxon>
        <taxon>Balneolales</taxon>
        <taxon>Balneolaceae</taxon>
        <taxon>Fodinibius</taxon>
    </lineage>
</organism>
<evidence type="ECO:0000256" key="3">
    <source>
        <dbReference type="ARBA" id="ARBA00022475"/>
    </source>
</evidence>
<dbReference type="PANTHER" id="PTHR43221:SF1">
    <property type="entry name" value="PROTEASE HTPX"/>
    <property type="match status" value="1"/>
</dbReference>
<evidence type="ECO:0000256" key="9">
    <source>
        <dbReference type="ARBA" id="ARBA00022989"/>
    </source>
</evidence>
<keyword evidence="8 12" id="KW-0862">Zinc</keyword>
<feature type="transmembrane region" description="Helical" evidence="12">
    <location>
        <begin position="9"/>
        <end position="26"/>
    </location>
</feature>
<comment type="subcellular location">
    <subcellularLocation>
        <location evidence="1 12">Cell membrane</location>
        <topology evidence="1 12">Multi-pass membrane protein</topology>
    </subcellularLocation>
</comment>
<comment type="cofactor">
    <cofactor evidence="12">
        <name>Zn(2+)</name>
        <dbReference type="ChEBI" id="CHEBI:29105"/>
    </cofactor>
    <text evidence="12">Binds 1 zinc ion per subunit.</text>
</comment>
<protein>
    <recommendedName>
        <fullName evidence="12">Protease HtpX homolog</fullName>
        <ecNumber evidence="12">3.4.24.-</ecNumber>
    </recommendedName>
</protein>
<keyword evidence="9 12" id="KW-1133">Transmembrane helix</keyword>
<dbReference type="InterPro" id="IPR001915">
    <property type="entry name" value="Peptidase_M48"/>
</dbReference>
<keyword evidence="6 12" id="KW-0479">Metal-binding</keyword>
<dbReference type="Gene3D" id="3.30.2010.10">
    <property type="entry name" value="Metalloproteases ('zincins'), catalytic domain"/>
    <property type="match status" value="1"/>
</dbReference>
<dbReference type="STRING" id="1194090.SAMN05443144_11576"/>
<dbReference type="Pfam" id="PF01435">
    <property type="entry name" value="Peptidase_M48"/>
    <property type="match status" value="1"/>
</dbReference>
<sequence>MNSNGLRTVFLMTLVAVLVMFVGHLVAGTSGMVIAFVVATAMNFFSYWKSDKMVLKMYNAQPVDRQSHPGLYRMMEELARNADLPMPALYIIPQQQPNAFATGRNPEHSAVAFTRGILETLDEEELRGVAAHELAHIKNRDILTSTVVATVVSALSMLAQFAYFIPMGDRDRGNPLVTLIVLITAPLAAMLLKAAISRTREYEADREGARISGNPQQLASALQRIQKAAKQIPMNVSESAMRSTSHMFPVNPFSGKRLMSLFSTHPDTEDRVERLMEMGRTGTF</sequence>
<evidence type="ECO:0000256" key="2">
    <source>
        <dbReference type="ARBA" id="ARBA00009779"/>
    </source>
</evidence>
<keyword evidence="5 12" id="KW-0812">Transmembrane</keyword>
<evidence type="ECO:0000256" key="6">
    <source>
        <dbReference type="ARBA" id="ARBA00022723"/>
    </source>
</evidence>
<dbReference type="EC" id="3.4.24.-" evidence="12"/>
<accession>A0A1M5FMB0</accession>
<dbReference type="AlphaFoldDB" id="A0A1M5FMB0"/>
<evidence type="ECO:0000256" key="7">
    <source>
        <dbReference type="ARBA" id="ARBA00022801"/>
    </source>
</evidence>
<evidence type="ECO:0000256" key="11">
    <source>
        <dbReference type="ARBA" id="ARBA00023136"/>
    </source>
</evidence>
<comment type="similarity">
    <text evidence="2 12">Belongs to the peptidase M48B family.</text>
</comment>
<dbReference type="GO" id="GO:0008270">
    <property type="term" value="F:zinc ion binding"/>
    <property type="evidence" value="ECO:0007669"/>
    <property type="project" value="UniProtKB-UniRule"/>
</dbReference>
<keyword evidence="15" id="KW-1185">Reference proteome</keyword>
<evidence type="ECO:0000256" key="8">
    <source>
        <dbReference type="ARBA" id="ARBA00022833"/>
    </source>
</evidence>
<evidence type="ECO:0000256" key="10">
    <source>
        <dbReference type="ARBA" id="ARBA00023049"/>
    </source>
</evidence>
<feature type="domain" description="Peptidase M48" evidence="13">
    <location>
        <begin position="70"/>
        <end position="277"/>
    </location>
</feature>
<evidence type="ECO:0000313" key="15">
    <source>
        <dbReference type="Proteomes" id="UP000184041"/>
    </source>
</evidence>
<dbReference type="EMBL" id="FQUS01000015">
    <property type="protein sequence ID" value="SHF92660.1"/>
    <property type="molecule type" value="Genomic_DNA"/>
</dbReference>
<keyword evidence="10 12" id="KW-0482">Metalloprotease</keyword>
<dbReference type="InterPro" id="IPR050083">
    <property type="entry name" value="HtpX_protease"/>
</dbReference>
<keyword evidence="4 12" id="KW-0645">Protease</keyword>
<dbReference type="InterPro" id="IPR022919">
    <property type="entry name" value="Pept_M48_protease_HtpX"/>
</dbReference>
<dbReference type="GO" id="GO:0005886">
    <property type="term" value="C:plasma membrane"/>
    <property type="evidence" value="ECO:0007669"/>
    <property type="project" value="UniProtKB-SubCell"/>
</dbReference>
<dbReference type="GO" id="GO:0004222">
    <property type="term" value="F:metalloendopeptidase activity"/>
    <property type="evidence" value="ECO:0007669"/>
    <property type="project" value="UniProtKB-UniRule"/>
</dbReference>
<feature type="binding site" evidence="12">
    <location>
        <position position="132"/>
    </location>
    <ligand>
        <name>Zn(2+)</name>
        <dbReference type="ChEBI" id="CHEBI:29105"/>
        <note>catalytic</note>
    </ligand>
</feature>
<evidence type="ECO:0000256" key="4">
    <source>
        <dbReference type="ARBA" id="ARBA00022670"/>
    </source>
</evidence>
<dbReference type="Proteomes" id="UP000184041">
    <property type="component" value="Unassembled WGS sequence"/>
</dbReference>
<feature type="transmembrane region" description="Helical" evidence="12">
    <location>
        <begin position="142"/>
        <end position="164"/>
    </location>
</feature>
<reference evidence="14 15" key="1">
    <citation type="submission" date="2016-11" db="EMBL/GenBank/DDBJ databases">
        <authorList>
            <person name="Jaros S."/>
            <person name="Januszkiewicz K."/>
            <person name="Wedrychowicz H."/>
        </authorList>
    </citation>
    <scope>NUCLEOTIDE SEQUENCE [LARGE SCALE GENOMIC DNA]</scope>
    <source>
        <strain evidence="14 15">DSM 21986</strain>
    </source>
</reference>
<keyword evidence="7 12" id="KW-0378">Hydrolase</keyword>
<feature type="transmembrane region" description="Helical" evidence="12">
    <location>
        <begin position="176"/>
        <end position="196"/>
    </location>
</feature>
<name>A0A1M5FMB0_9BACT</name>
<evidence type="ECO:0000259" key="13">
    <source>
        <dbReference type="Pfam" id="PF01435"/>
    </source>
</evidence>